<gene>
    <name evidence="10" type="ORF">FHW16_000649</name>
</gene>
<dbReference type="SUPFAM" id="SSF53686">
    <property type="entry name" value="Tryptophan synthase beta subunit-like PLP-dependent enzymes"/>
    <property type="match status" value="1"/>
</dbReference>
<keyword evidence="11" id="KW-1185">Reference proteome</keyword>
<comment type="catalytic activity">
    <reaction evidence="8">
        <text>O-acetyl-L-serine + hydrogen sulfide = L-cysteine + acetate</text>
        <dbReference type="Rhea" id="RHEA:14829"/>
        <dbReference type="ChEBI" id="CHEBI:29919"/>
        <dbReference type="ChEBI" id="CHEBI:30089"/>
        <dbReference type="ChEBI" id="CHEBI:35235"/>
        <dbReference type="ChEBI" id="CHEBI:58340"/>
        <dbReference type="EC" id="2.5.1.47"/>
    </reaction>
</comment>
<dbReference type="PANTHER" id="PTHR10314">
    <property type="entry name" value="CYSTATHIONINE BETA-SYNTHASE"/>
    <property type="match status" value="1"/>
</dbReference>
<reference evidence="10 11" key="1">
    <citation type="submission" date="2020-07" db="EMBL/GenBank/DDBJ databases">
        <title>Genomic Encyclopedia of Type Strains, Phase IV (KMG-V): Genome sequencing to study the core and pangenomes of soil and plant-associated prokaryotes.</title>
        <authorList>
            <person name="Whitman W."/>
        </authorList>
    </citation>
    <scope>NUCLEOTIDE SEQUENCE [LARGE SCALE GENOMIC DNA]</scope>
    <source>
        <strain evidence="10 11">AN3</strain>
    </source>
</reference>
<dbReference type="AlphaFoldDB" id="A0A839EKF2"/>
<keyword evidence="4" id="KW-0028">Amino-acid biosynthesis</keyword>
<evidence type="ECO:0000256" key="7">
    <source>
        <dbReference type="ARBA" id="ARBA00023192"/>
    </source>
</evidence>
<accession>A0A839EKF2</accession>
<dbReference type="GO" id="GO:0004124">
    <property type="term" value="F:cysteine synthase activity"/>
    <property type="evidence" value="ECO:0007669"/>
    <property type="project" value="UniProtKB-EC"/>
</dbReference>
<sequence length="330" mass="35452">MEIDFCGPAIKIGMMREAEYYDMSAVQRTILDAIGNTTLLGLRNIRPANGSRILLKLESENPTGSMKDRMALAMIEAAEADGRLKADGSVVEYTGGSTGVSLALVCAVKGYPLQIVTSDAFAREKLEHMRILGARLQIIPSDSGRMTEKLTRDMIEAARIINEDTPGSFWTDQMKNRDQLAAYHAMAREIWAQTNGRIDGFVQSVGTAASLRGTGEALRQYNNQIRVIAVEPAESPVLSGGKTGAHKIDGIGAGYVVPLWQDDMADGLERVSTEEASAMAMRLAREEGLFAGTSTGANVVAALRLAGTLGPGTTIVTIMCDTGMKYLSKK</sequence>
<evidence type="ECO:0000256" key="8">
    <source>
        <dbReference type="ARBA" id="ARBA00047931"/>
    </source>
</evidence>
<dbReference type="Gene3D" id="3.40.50.1100">
    <property type="match status" value="2"/>
</dbReference>
<evidence type="ECO:0000256" key="6">
    <source>
        <dbReference type="ARBA" id="ARBA00022898"/>
    </source>
</evidence>
<dbReference type="EC" id="2.5.1.47" evidence="3"/>
<evidence type="ECO:0000313" key="10">
    <source>
        <dbReference type="EMBL" id="MBA8876967.1"/>
    </source>
</evidence>
<dbReference type="Proteomes" id="UP000549052">
    <property type="component" value="Unassembled WGS sequence"/>
</dbReference>
<keyword evidence="6" id="KW-0663">Pyridoxal phosphate</keyword>
<dbReference type="EMBL" id="JACGXN010000001">
    <property type="protein sequence ID" value="MBA8876967.1"/>
    <property type="molecule type" value="Genomic_DNA"/>
</dbReference>
<dbReference type="RefSeq" id="WP_246711613.1">
    <property type="nucleotide sequence ID" value="NZ_JACGXN010000001.1"/>
</dbReference>
<comment type="similarity">
    <text evidence="2">Belongs to the cysteine synthase/cystathionine beta-synthase family.</text>
</comment>
<dbReference type="Pfam" id="PF00291">
    <property type="entry name" value="PALP"/>
    <property type="match status" value="1"/>
</dbReference>
<feature type="domain" description="Tryptophan synthase beta chain-like PALP" evidence="9">
    <location>
        <begin position="30"/>
        <end position="321"/>
    </location>
</feature>
<name>A0A839EKF2_9HYPH</name>
<dbReference type="PROSITE" id="PS00901">
    <property type="entry name" value="CYS_SYNTHASE"/>
    <property type="match status" value="1"/>
</dbReference>
<evidence type="ECO:0000256" key="4">
    <source>
        <dbReference type="ARBA" id="ARBA00022605"/>
    </source>
</evidence>
<dbReference type="CDD" id="cd01561">
    <property type="entry name" value="CBS_like"/>
    <property type="match status" value="1"/>
</dbReference>
<dbReference type="InterPro" id="IPR036052">
    <property type="entry name" value="TrpB-like_PALP_sf"/>
</dbReference>
<proteinExistence type="inferred from homology"/>
<dbReference type="InterPro" id="IPR001926">
    <property type="entry name" value="TrpB-like_PALP"/>
</dbReference>
<evidence type="ECO:0000313" key="11">
    <source>
        <dbReference type="Proteomes" id="UP000549052"/>
    </source>
</evidence>
<dbReference type="InterPro" id="IPR001216">
    <property type="entry name" value="P-phosphate_BS"/>
</dbReference>
<evidence type="ECO:0000256" key="5">
    <source>
        <dbReference type="ARBA" id="ARBA00022679"/>
    </source>
</evidence>
<evidence type="ECO:0000256" key="3">
    <source>
        <dbReference type="ARBA" id="ARBA00012681"/>
    </source>
</evidence>
<keyword evidence="7" id="KW-0198">Cysteine biosynthesis</keyword>
<evidence type="ECO:0000256" key="2">
    <source>
        <dbReference type="ARBA" id="ARBA00007103"/>
    </source>
</evidence>
<keyword evidence="5 10" id="KW-0808">Transferase</keyword>
<dbReference type="FunFam" id="3.40.50.1100:FF:000006">
    <property type="entry name" value="Cysteine synthase"/>
    <property type="match status" value="1"/>
</dbReference>
<comment type="caution">
    <text evidence="10">The sequence shown here is derived from an EMBL/GenBank/DDBJ whole genome shotgun (WGS) entry which is preliminary data.</text>
</comment>
<protein>
    <recommendedName>
        <fullName evidence="3">cysteine synthase</fullName>
        <ecNumber evidence="3">2.5.1.47</ecNumber>
    </recommendedName>
</protein>
<evidence type="ECO:0000259" key="9">
    <source>
        <dbReference type="Pfam" id="PF00291"/>
    </source>
</evidence>
<dbReference type="InterPro" id="IPR050214">
    <property type="entry name" value="Cys_Synth/Cystath_Beta-Synth"/>
</dbReference>
<organism evidence="10 11">
    <name type="scientific">Phyllobacterium myrsinacearum</name>
    <dbReference type="NCBI Taxonomy" id="28101"/>
    <lineage>
        <taxon>Bacteria</taxon>
        <taxon>Pseudomonadati</taxon>
        <taxon>Pseudomonadota</taxon>
        <taxon>Alphaproteobacteria</taxon>
        <taxon>Hyphomicrobiales</taxon>
        <taxon>Phyllobacteriaceae</taxon>
        <taxon>Phyllobacterium</taxon>
    </lineage>
</organism>
<dbReference type="GO" id="GO:0006535">
    <property type="term" value="P:cysteine biosynthetic process from serine"/>
    <property type="evidence" value="ECO:0007669"/>
    <property type="project" value="InterPro"/>
</dbReference>
<comment type="cofactor">
    <cofactor evidence="1">
        <name>pyridoxal 5'-phosphate</name>
        <dbReference type="ChEBI" id="CHEBI:597326"/>
    </cofactor>
</comment>
<evidence type="ECO:0000256" key="1">
    <source>
        <dbReference type="ARBA" id="ARBA00001933"/>
    </source>
</evidence>